<protein>
    <recommendedName>
        <fullName evidence="1">Hemerythrin-like domain-containing protein</fullName>
    </recommendedName>
</protein>
<organism evidence="2 3">
    <name type="scientific">Sphingomonas changbaiensis NBRC 104936</name>
    <dbReference type="NCBI Taxonomy" id="1219043"/>
    <lineage>
        <taxon>Bacteria</taxon>
        <taxon>Pseudomonadati</taxon>
        <taxon>Pseudomonadota</taxon>
        <taxon>Alphaproteobacteria</taxon>
        <taxon>Sphingomonadales</taxon>
        <taxon>Sphingomonadaceae</taxon>
        <taxon>Sphingomonas</taxon>
    </lineage>
</organism>
<dbReference type="Pfam" id="PF01814">
    <property type="entry name" value="Hemerythrin"/>
    <property type="match status" value="1"/>
</dbReference>
<dbReference type="Proteomes" id="UP000033202">
    <property type="component" value="Unassembled WGS sequence"/>
</dbReference>
<accession>A0A0E9MS71</accession>
<dbReference type="RefSeq" id="WP_052733902.1">
    <property type="nucleotide sequence ID" value="NZ_BBWU01000042.1"/>
</dbReference>
<dbReference type="InterPro" id="IPR012312">
    <property type="entry name" value="Hemerythrin-like"/>
</dbReference>
<sequence>MKEHVETLCRQHDELRALATQYERELDKAQPDTTALSKCRWTLARLISTHLAYEGAHLYPALARSGGQATETGRKMASEMTELGAKLQSHVREWTVNAIADDWAGYRRSSKALIALLRARMESEEANLFPLAEMGRAA</sequence>
<dbReference type="STRING" id="1219043.SCH01S_42_00130"/>
<comment type="caution">
    <text evidence="2">The sequence shown here is derived from an EMBL/GenBank/DDBJ whole genome shotgun (WGS) entry which is preliminary data.</text>
</comment>
<name>A0A0E9MS71_9SPHN</name>
<reference evidence="2 3" key="1">
    <citation type="submission" date="2015-04" db="EMBL/GenBank/DDBJ databases">
        <title>Whole genome shotgun sequence of Sphingomonas changbaiensis NBRC 104936.</title>
        <authorList>
            <person name="Katano-Makiyama Y."/>
            <person name="Hosoyama A."/>
            <person name="Hashimoto M."/>
            <person name="Noguchi M."/>
            <person name="Tsuchikane K."/>
            <person name="Ohji S."/>
            <person name="Yamazoe A."/>
            <person name="Ichikawa N."/>
            <person name="Kimura A."/>
            <person name="Fujita N."/>
        </authorList>
    </citation>
    <scope>NUCLEOTIDE SEQUENCE [LARGE SCALE GENOMIC DNA]</scope>
    <source>
        <strain evidence="2 3">NBRC 104936</strain>
    </source>
</reference>
<evidence type="ECO:0000313" key="2">
    <source>
        <dbReference type="EMBL" id="GAO39970.1"/>
    </source>
</evidence>
<evidence type="ECO:0000313" key="3">
    <source>
        <dbReference type="Proteomes" id="UP000033202"/>
    </source>
</evidence>
<feature type="domain" description="Hemerythrin-like" evidence="1">
    <location>
        <begin position="5"/>
        <end position="132"/>
    </location>
</feature>
<dbReference type="EMBL" id="BBWU01000042">
    <property type="protein sequence ID" value="GAO39970.1"/>
    <property type="molecule type" value="Genomic_DNA"/>
</dbReference>
<gene>
    <name evidence="2" type="ORF">SCH01S_42_00130</name>
</gene>
<evidence type="ECO:0000259" key="1">
    <source>
        <dbReference type="Pfam" id="PF01814"/>
    </source>
</evidence>
<dbReference type="AlphaFoldDB" id="A0A0E9MS71"/>
<proteinExistence type="predicted"/>
<keyword evidence="3" id="KW-1185">Reference proteome</keyword>
<dbReference type="Gene3D" id="1.20.120.520">
    <property type="entry name" value="nmb1532 protein domain like"/>
    <property type="match status" value="1"/>
</dbReference>